<proteinExistence type="predicted"/>
<feature type="transmembrane region" description="Helical" evidence="2">
    <location>
        <begin position="12"/>
        <end position="34"/>
    </location>
</feature>
<keyword evidence="4" id="KW-1185">Reference proteome</keyword>
<evidence type="ECO:0008006" key="5">
    <source>
        <dbReference type="Google" id="ProtNLM"/>
    </source>
</evidence>
<dbReference type="InterPro" id="IPR014717">
    <property type="entry name" value="Transl_elong_EF1B/ribsomal_bS6"/>
</dbReference>
<keyword evidence="2" id="KW-0472">Membrane</keyword>
<accession>A0A372IKI0</accession>
<evidence type="ECO:0000256" key="1">
    <source>
        <dbReference type="SAM" id="MobiDB-lite"/>
    </source>
</evidence>
<organism evidence="3 4">
    <name type="scientific">Paracidobacterium acidisoli</name>
    <dbReference type="NCBI Taxonomy" id="2303751"/>
    <lineage>
        <taxon>Bacteria</taxon>
        <taxon>Pseudomonadati</taxon>
        <taxon>Acidobacteriota</taxon>
        <taxon>Terriglobia</taxon>
        <taxon>Terriglobales</taxon>
        <taxon>Acidobacteriaceae</taxon>
        <taxon>Paracidobacterium</taxon>
    </lineage>
</organism>
<dbReference type="OrthoDB" id="119801at2"/>
<name>A0A372IKI0_9BACT</name>
<reference evidence="3 4" key="1">
    <citation type="submission" date="2018-08" db="EMBL/GenBank/DDBJ databases">
        <title>Acidipila sp. 4G-K13, an acidobacterium isolated from forest soil.</title>
        <authorList>
            <person name="Gao Z.-H."/>
            <person name="Qiu L.-H."/>
        </authorList>
    </citation>
    <scope>NUCLEOTIDE SEQUENCE [LARGE SCALE GENOMIC DNA]</scope>
    <source>
        <strain evidence="3 4">4G-K13</strain>
    </source>
</reference>
<evidence type="ECO:0000313" key="4">
    <source>
        <dbReference type="Proteomes" id="UP000264702"/>
    </source>
</evidence>
<evidence type="ECO:0000313" key="3">
    <source>
        <dbReference type="EMBL" id="RFU15424.1"/>
    </source>
</evidence>
<protein>
    <recommendedName>
        <fullName evidence="5">General secretion pathway protein GspM</fullName>
    </recommendedName>
</protein>
<dbReference type="Proteomes" id="UP000264702">
    <property type="component" value="Unassembled WGS sequence"/>
</dbReference>
<dbReference type="RefSeq" id="WP_117302399.1">
    <property type="nucleotide sequence ID" value="NZ_QVQT02000006.1"/>
</dbReference>
<keyword evidence="2" id="KW-0812">Transmembrane</keyword>
<keyword evidence="2" id="KW-1133">Transmembrane helix</keyword>
<feature type="region of interest" description="Disordered" evidence="1">
    <location>
        <begin position="184"/>
        <end position="222"/>
    </location>
</feature>
<dbReference type="Gene3D" id="3.30.70.60">
    <property type="match status" value="1"/>
</dbReference>
<feature type="compositionally biased region" description="Low complexity" evidence="1">
    <location>
        <begin position="194"/>
        <end position="212"/>
    </location>
</feature>
<dbReference type="EMBL" id="QVQT01000006">
    <property type="protein sequence ID" value="RFU15424.1"/>
    <property type="molecule type" value="Genomic_DNA"/>
</dbReference>
<gene>
    <name evidence="3" type="ORF">D0Y96_17335</name>
</gene>
<dbReference type="AlphaFoldDB" id="A0A372IKI0"/>
<sequence length="222" mass="24552">MNRLRSLLTLLNLHIAGLAVILLLDIIVGVKFVFAWNAIRSDQSEAFVQEQLHYGQLQAQMSHIQGLPQKVDLSRRDADRFYERRIAPNYSTVVEELGTLAVKDQVRLSHAEYTPTPAIDALTEVRIDAALSGQYTQLMHFINDLERDKNHVFFTVSGLAFSGQQAGLVNLRLRVNTWLRSNATDLPPAPLSDTATAKTTTSKTGAAQTGAAVQPVADKESR</sequence>
<evidence type="ECO:0000256" key="2">
    <source>
        <dbReference type="SAM" id="Phobius"/>
    </source>
</evidence>
<comment type="caution">
    <text evidence="3">The sequence shown here is derived from an EMBL/GenBank/DDBJ whole genome shotgun (WGS) entry which is preliminary data.</text>
</comment>